<sequence length="156" mass="17809">MKRRTHKTKSKDALKRIDKLRMPGSAGPPDILEDLPLAISSKISISDEQLVQLTVRDLNRQLKASGLTRSEIVKMKQRRRTLKNRGYAASCRNKRLEQKDDLEGERAVVVQEISRLRTENRALEVQVDDLRSKYTTLLDCARKRGIPLPDDLGTAF</sequence>
<dbReference type="CDD" id="cd14717">
    <property type="entry name" value="bZIP_Maf_small"/>
    <property type="match status" value="1"/>
</dbReference>
<evidence type="ECO:0000256" key="5">
    <source>
        <dbReference type="ARBA" id="ARBA00023125"/>
    </source>
</evidence>
<dbReference type="PANTHER" id="PTHR10129">
    <property type="entry name" value="TRANSCRIPTION FACTOR MAF"/>
    <property type="match status" value="1"/>
</dbReference>
<comment type="similarity">
    <text evidence="2">Belongs to the bZIP family. Maf subfamily.</text>
</comment>
<dbReference type="AlphaFoldDB" id="A0A131Y817"/>
<evidence type="ECO:0000256" key="1">
    <source>
        <dbReference type="ARBA" id="ARBA00004123"/>
    </source>
</evidence>
<dbReference type="InterPro" id="IPR008917">
    <property type="entry name" value="TF_DNA-bd_sf"/>
</dbReference>
<dbReference type="InterPro" id="IPR004826">
    <property type="entry name" value="bZIP_Maf"/>
</dbReference>
<keyword evidence="4" id="KW-0805">Transcription regulation</keyword>
<feature type="domain" description="BZIP" evidence="10">
    <location>
        <begin position="74"/>
        <end position="137"/>
    </location>
</feature>
<keyword evidence="5" id="KW-0238">DNA-binding</keyword>
<dbReference type="SMART" id="SM00338">
    <property type="entry name" value="BRLZ"/>
    <property type="match status" value="1"/>
</dbReference>
<dbReference type="GO" id="GO:0000978">
    <property type="term" value="F:RNA polymerase II cis-regulatory region sequence-specific DNA binding"/>
    <property type="evidence" value="ECO:0007669"/>
    <property type="project" value="TreeGrafter"/>
</dbReference>
<dbReference type="GO" id="GO:0005634">
    <property type="term" value="C:nucleus"/>
    <property type="evidence" value="ECO:0007669"/>
    <property type="project" value="UniProtKB-SubCell"/>
</dbReference>
<evidence type="ECO:0000259" key="10">
    <source>
        <dbReference type="PROSITE" id="PS50217"/>
    </source>
</evidence>
<reference evidence="11" key="1">
    <citation type="submission" date="2016-02" db="EMBL/GenBank/DDBJ databases">
        <title>RNAseq analyses of the midgut from blood- or serum-fed Ixodes ricinus ticks.</title>
        <authorList>
            <person name="Perner J."/>
            <person name="Provaznik J."/>
            <person name="Schrenkova J."/>
            <person name="Urbanova V."/>
            <person name="Ribeiro J.M."/>
            <person name="Kopacek P."/>
        </authorList>
    </citation>
    <scope>NUCLEOTIDE SEQUENCE</scope>
    <source>
        <tissue evidence="11">Gut</tissue>
    </source>
</reference>
<evidence type="ECO:0000256" key="2">
    <source>
        <dbReference type="ARBA" id="ARBA00008500"/>
    </source>
</evidence>
<keyword evidence="8" id="KW-0175">Coiled coil</keyword>
<dbReference type="GO" id="GO:0000981">
    <property type="term" value="F:DNA-binding transcription factor activity, RNA polymerase II-specific"/>
    <property type="evidence" value="ECO:0007669"/>
    <property type="project" value="TreeGrafter"/>
</dbReference>
<feature type="compositionally biased region" description="Basic and acidic residues" evidence="9">
    <location>
        <begin position="10"/>
        <end position="21"/>
    </location>
</feature>
<feature type="region of interest" description="Disordered" evidence="9">
    <location>
        <begin position="1"/>
        <end position="28"/>
    </location>
</feature>
<keyword evidence="3" id="KW-0678">Repressor</keyword>
<proteinExistence type="evidence at transcript level"/>
<organism evidence="11">
    <name type="scientific">Ixodes ricinus</name>
    <name type="common">Common tick</name>
    <name type="synonym">Acarus ricinus</name>
    <dbReference type="NCBI Taxonomy" id="34613"/>
    <lineage>
        <taxon>Eukaryota</taxon>
        <taxon>Metazoa</taxon>
        <taxon>Ecdysozoa</taxon>
        <taxon>Arthropoda</taxon>
        <taxon>Chelicerata</taxon>
        <taxon>Arachnida</taxon>
        <taxon>Acari</taxon>
        <taxon>Parasitiformes</taxon>
        <taxon>Ixodida</taxon>
        <taxon>Ixodoidea</taxon>
        <taxon>Ixodidae</taxon>
        <taxon>Ixodinae</taxon>
        <taxon>Ixodes</taxon>
    </lineage>
</organism>
<comment type="subcellular location">
    <subcellularLocation>
        <location evidence="1">Nucleus</location>
    </subcellularLocation>
</comment>
<keyword evidence="6" id="KW-0804">Transcription</keyword>
<dbReference type="FunFam" id="1.20.5.170:FF:000011">
    <property type="entry name" value="Transcription factor MafG, putative"/>
    <property type="match status" value="1"/>
</dbReference>
<evidence type="ECO:0000256" key="4">
    <source>
        <dbReference type="ARBA" id="ARBA00023015"/>
    </source>
</evidence>
<feature type="coiled-coil region" evidence="8">
    <location>
        <begin position="99"/>
        <end position="133"/>
    </location>
</feature>
<keyword evidence="7" id="KW-0539">Nucleus</keyword>
<accession>A0A131Y817</accession>
<evidence type="ECO:0000313" key="11">
    <source>
        <dbReference type="EMBL" id="JAP74071.1"/>
    </source>
</evidence>
<evidence type="ECO:0000256" key="6">
    <source>
        <dbReference type="ARBA" id="ARBA00023163"/>
    </source>
</evidence>
<dbReference type="PANTHER" id="PTHR10129:SF48">
    <property type="entry name" value="MAF-S, ISOFORM B"/>
    <property type="match status" value="1"/>
</dbReference>
<dbReference type="InterPro" id="IPR004827">
    <property type="entry name" value="bZIP"/>
</dbReference>
<evidence type="ECO:0000256" key="9">
    <source>
        <dbReference type="SAM" id="MobiDB-lite"/>
    </source>
</evidence>
<dbReference type="PROSITE" id="PS50217">
    <property type="entry name" value="BZIP"/>
    <property type="match status" value="1"/>
</dbReference>
<dbReference type="EMBL" id="GEFM01001725">
    <property type="protein sequence ID" value="JAP74071.1"/>
    <property type="molecule type" value="mRNA"/>
</dbReference>
<dbReference type="Gene3D" id="1.20.5.170">
    <property type="match status" value="1"/>
</dbReference>
<name>A0A131Y817_IXORI</name>
<dbReference type="SUPFAM" id="SSF47454">
    <property type="entry name" value="A DNA-binding domain in eukaryotic transcription factors"/>
    <property type="match status" value="1"/>
</dbReference>
<evidence type="ECO:0000256" key="3">
    <source>
        <dbReference type="ARBA" id="ARBA00022491"/>
    </source>
</evidence>
<dbReference type="InterPro" id="IPR024874">
    <property type="entry name" value="Transcription_factor_Maf_fam"/>
</dbReference>
<evidence type="ECO:0000256" key="7">
    <source>
        <dbReference type="ARBA" id="ARBA00023242"/>
    </source>
</evidence>
<dbReference type="Pfam" id="PF03131">
    <property type="entry name" value="bZIP_Maf"/>
    <property type="match status" value="1"/>
</dbReference>
<protein>
    <submittedName>
        <fullName evidence="11">Putative transcription factor mafg</fullName>
    </submittedName>
</protein>
<evidence type="ECO:0000256" key="8">
    <source>
        <dbReference type="SAM" id="Coils"/>
    </source>
</evidence>